<dbReference type="Gene3D" id="3.40.190.290">
    <property type="match status" value="1"/>
</dbReference>
<dbReference type="RefSeq" id="WP_149436926.1">
    <property type="nucleotide sequence ID" value="NZ_VTPX01000014.1"/>
</dbReference>
<evidence type="ECO:0000313" key="6">
    <source>
        <dbReference type="EMBL" id="KAA0015996.1"/>
    </source>
</evidence>
<evidence type="ECO:0000256" key="4">
    <source>
        <dbReference type="ARBA" id="ARBA00023163"/>
    </source>
</evidence>
<dbReference type="InterPro" id="IPR036388">
    <property type="entry name" value="WH-like_DNA-bd_sf"/>
</dbReference>
<dbReference type="Gene3D" id="1.10.10.10">
    <property type="entry name" value="Winged helix-like DNA-binding domain superfamily/Winged helix DNA-binding domain"/>
    <property type="match status" value="1"/>
</dbReference>
<dbReference type="InterPro" id="IPR000847">
    <property type="entry name" value="LysR_HTH_N"/>
</dbReference>
<evidence type="ECO:0000256" key="3">
    <source>
        <dbReference type="ARBA" id="ARBA00023125"/>
    </source>
</evidence>
<dbReference type="PANTHER" id="PTHR30126:SF98">
    <property type="entry name" value="HTH-TYPE TRANSCRIPTIONAL ACTIVATOR BAUR"/>
    <property type="match status" value="1"/>
</dbReference>
<keyword evidence="4" id="KW-0804">Transcription</keyword>
<evidence type="ECO:0000256" key="2">
    <source>
        <dbReference type="ARBA" id="ARBA00023015"/>
    </source>
</evidence>
<dbReference type="SUPFAM" id="SSF46785">
    <property type="entry name" value="Winged helix' DNA-binding domain"/>
    <property type="match status" value="1"/>
</dbReference>
<comment type="similarity">
    <text evidence="1">Belongs to the LysR transcriptional regulatory family.</text>
</comment>
<dbReference type="GO" id="GO:0003700">
    <property type="term" value="F:DNA-binding transcription factor activity"/>
    <property type="evidence" value="ECO:0007669"/>
    <property type="project" value="InterPro"/>
</dbReference>
<comment type="caution">
    <text evidence="6">The sequence shown here is derived from an EMBL/GenBank/DDBJ whole genome shotgun (WGS) entry which is preliminary data.</text>
</comment>
<dbReference type="Pfam" id="PF03466">
    <property type="entry name" value="LysR_substrate"/>
    <property type="match status" value="1"/>
</dbReference>
<dbReference type="CDD" id="cd05466">
    <property type="entry name" value="PBP2_LTTR_substrate"/>
    <property type="match status" value="1"/>
</dbReference>
<dbReference type="AlphaFoldDB" id="A0A640W8G9"/>
<gene>
    <name evidence="6" type="ORF">F0A16_18320</name>
</gene>
<organism evidence="6 7">
    <name type="scientific">Salinicola corii</name>
    <dbReference type="NCBI Taxonomy" id="2606937"/>
    <lineage>
        <taxon>Bacteria</taxon>
        <taxon>Pseudomonadati</taxon>
        <taxon>Pseudomonadota</taxon>
        <taxon>Gammaproteobacteria</taxon>
        <taxon>Oceanospirillales</taxon>
        <taxon>Halomonadaceae</taxon>
        <taxon>Salinicola</taxon>
    </lineage>
</organism>
<dbReference type="InterPro" id="IPR036390">
    <property type="entry name" value="WH_DNA-bd_sf"/>
</dbReference>
<reference evidence="6 7" key="1">
    <citation type="submission" date="2019-08" db="EMBL/GenBank/DDBJ databases">
        <title>Bioinformatics analysis of the strain L3 and L5.</title>
        <authorList>
            <person name="Li X."/>
        </authorList>
    </citation>
    <scope>NUCLEOTIDE SEQUENCE [LARGE SCALE GENOMIC DNA]</scope>
    <source>
        <strain evidence="6 7">L3</strain>
    </source>
</reference>
<feature type="domain" description="HTH lysR-type" evidence="5">
    <location>
        <begin position="26"/>
        <end position="83"/>
    </location>
</feature>
<sequence length="321" mass="35466">MESELSKTESAGPRNGPRAGFRVGAMELKLLRVFKTVVESGGFSSAQHPLGISLASISKQISDLEVRLGMRLCTRGRDGFELSEEGDIVYRNTLALFRTLEDFSDRITASDEIVGELSLAVIDNTISDPESPVVAALHQLNLRAPRVRVSLSIFSLEEIEKGLQSGRFHGAIVPNYDIESSAKRSDQFQTASLYEEHSGLYCGLNHPIFNSADQQTLETLKAHKFVTHSYVSGEQRRQLISQFENLSSATQVEAVAMLILSGVYVGVLPHHYARQYVEQRRMAPLLAANPPISTPMELVWNARVGFSQALACFIDIIKDIT</sequence>
<dbReference type="Pfam" id="PF00126">
    <property type="entry name" value="HTH_1"/>
    <property type="match status" value="1"/>
</dbReference>
<keyword evidence="2" id="KW-0805">Transcription regulation</keyword>
<keyword evidence="7" id="KW-1185">Reference proteome</keyword>
<dbReference type="EMBL" id="VTPX01000014">
    <property type="protein sequence ID" value="KAA0015996.1"/>
    <property type="molecule type" value="Genomic_DNA"/>
</dbReference>
<evidence type="ECO:0000259" key="5">
    <source>
        <dbReference type="PROSITE" id="PS50931"/>
    </source>
</evidence>
<dbReference type="SUPFAM" id="SSF53850">
    <property type="entry name" value="Periplasmic binding protein-like II"/>
    <property type="match status" value="1"/>
</dbReference>
<dbReference type="PROSITE" id="PS50931">
    <property type="entry name" value="HTH_LYSR"/>
    <property type="match status" value="1"/>
</dbReference>
<proteinExistence type="inferred from homology"/>
<keyword evidence="3" id="KW-0238">DNA-binding</keyword>
<protein>
    <submittedName>
        <fullName evidence="6">LysR family transcriptional regulator</fullName>
    </submittedName>
</protein>
<dbReference type="PANTHER" id="PTHR30126">
    <property type="entry name" value="HTH-TYPE TRANSCRIPTIONAL REGULATOR"/>
    <property type="match status" value="1"/>
</dbReference>
<dbReference type="GO" id="GO:0000976">
    <property type="term" value="F:transcription cis-regulatory region binding"/>
    <property type="evidence" value="ECO:0007669"/>
    <property type="project" value="TreeGrafter"/>
</dbReference>
<evidence type="ECO:0000313" key="7">
    <source>
        <dbReference type="Proteomes" id="UP000466024"/>
    </source>
</evidence>
<accession>A0A640W8G9</accession>
<dbReference type="Proteomes" id="UP000466024">
    <property type="component" value="Unassembled WGS sequence"/>
</dbReference>
<name>A0A640W8G9_9GAMM</name>
<dbReference type="InterPro" id="IPR005119">
    <property type="entry name" value="LysR_subst-bd"/>
</dbReference>
<evidence type="ECO:0000256" key="1">
    <source>
        <dbReference type="ARBA" id="ARBA00009437"/>
    </source>
</evidence>